<dbReference type="RefSeq" id="WP_281762248.1">
    <property type="nucleotide sequence ID" value="NZ_AP026709.1"/>
</dbReference>
<dbReference type="EMBL" id="AP026709">
    <property type="protein sequence ID" value="BDQ36343.1"/>
    <property type="molecule type" value="Genomic_DNA"/>
</dbReference>
<proteinExistence type="predicted"/>
<evidence type="ECO:0008006" key="4">
    <source>
        <dbReference type="Google" id="ProtNLM"/>
    </source>
</evidence>
<evidence type="ECO:0000313" key="2">
    <source>
        <dbReference type="EMBL" id="BDQ36343.1"/>
    </source>
</evidence>
<protein>
    <recommendedName>
        <fullName evidence="4">Replication terminator protein</fullName>
    </recommendedName>
</protein>
<gene>
    <name evidence="2" type="ORF">SYK_07030</name>
</gene>
<evidence type="ECO:0000256" key="1">
    <source>
        <dbReference type="SAM" id="MobiDB-lite"/>
    </source>
</evidence>
<reference evidence="2 3" key="1">
    <citation type="submission" date="2022-08" db="EMBL/GenBank/DDBJ databases">
        <title>Genome Sequence of the sulphate-reducing bacterium, Pseudodesulfovibrio sp. SYK.</title>
        <authorList>
            <person name="Kondo R."/>
            <person name="Kataoka T."/>
        </authorList>
    </citation>
    <scope>NUCLEOTIDE SEQUENCE [LARGE SCALE GENOMIC DNA]</scope>
    <source>
        <strain evidence="2 3">SYK</strain>
    </source>
</reference>
<accession>A0ABN6S2J6</accession>
<keyword evidence="3" id="KW-1185">Reference proteome</keyword>
<feature type="region of interest" description="Disordered" evidence="1">
    <location>
        <begin position="117"/>
        <end position="137"/>
    </location>
</feature>
<dbReference type="Proteomes" id="UP001317742">
    <property type="component" value="Chromosome"/>
</dbReference>
<name>A0ABN6S2J6_9BACT</name>
<organism evidence="2 3">
    <name type="scientific">Pseudodesulfovibrio nedwellii</name>
    <dbReference type="NCBI Taxonomy" id="2973072"/>
    <lineage>
        <taxon>Bacteria</taxon>
        <taxon>Pseudomonadati</taxon>
        <taxon>Thermodesulfobacteriota</taxon>
        <taxon>Desulfovibrionia</taxon>
        <taxon>Desulfovibrionales</taxon>
        <taxon>Desulfovibrionaceae</taxon>
    </lineage>
</organism>
<sequence>MAKDKLSLATLGQGAAVEQFDIALGRALENILDVNTDGKAKRKVTLEVTLKPNADRNMANVSYQVKSKLANDEAIDTTFMFGKDGKGKVNAMELFSGQMPGQGLLPGVDPVTGEVLGEQEEDGTVINFNRKEGTNND</sequence>
<evidence type="ECO:0000313" key="3">
    <source>
        <dbReference type="Proteomes" id="UP001317742"/>
    </source>
</evidence>